<organism evidence="2 3">
    <name type="scientific">Chamaesiphon polymorphus CCALA 037</name>
    <dbReference type="NCBI Taxonomy" id="2107692"/>
    <lineage>
        <taxon>Bacteria</taxon>
        <taxon>Bacillati</taxon>
        <taxon>Cyanobacteriota</taxon>
        <taxon>Cyanophyceae</taxon>
        <taxon>Gomontiellales</taxon>
        <taxon>Chamaesiphonaceae</taxon>
        <taxon>Chamaesiphon</taxon>
    </lineage>
</organism>
<keyword evidence="1" id="KW-1133">Transmembrane helix</keyword>
<feature type="transmembrane region" description="Helical" evidence="1">
    <location>
        <begin position="52"/>
        <end position="74"/>
    </location>
</feature>
<keyword evidence="1" id="KW-0472">Membrane</keyword>
<keyword evidence="1" id="KW-0812">Transmembrane</keyword>
<accession>A0A2T1F8I7</accession>
<sequence length="79" mass="8957">MKYLPAEDLAILWQTWNRRKYPTYLFLALCFNVILASAAFAATGDTFSRPQIYALGILGLGTVALSAYLFVVMFQPERF</sequence>
<dbReference type="EMBL" id="PVWO01000635">
    <property type="protein sequence ID" value="PSB41315.1"/>
    <property type="molecule type" value="Genomic_DNA"/>
</dbReference>
<dbReference type="GO" id="GO:0005886">
    <property type="term" value="C:plasma membrane"/>
    <property type="evidence" value="ECO:0007669"/>
    <property type="project" value="InterPro"/>
</dbReference>
<comment type="caution">
    <text evidence="2">The sequence shown here is derived from an EMBL/GenBank/DDBJ whole genome shotgun (WGS) entry which is preliminary data.</text>
</comment>
<feature type="transmembrane region" description="Helical" evidence="1">
    <location>
        <begin position="21"/>
        <end position="40"/>
    </location>
</feature>
<evidence type="ECO:0000313" key="3">
    <source>
        <dbReference type="Proteomes" id="UP000238937"/>
    </source>
</evidence>
<name>A0A2T1F8I7_9CYAN</name>
<gene>
    <name evidence="2" type="ORF">C7B77_27515</name>
</gene>
<dbReference type="AlphaFoldDB" id="A0A2T1F8I7"/>
<keyword evidence="3" id="KW-1185">Reference proteome</keyword>
<dbReference type="OrthoDB" id="427758at2"/>
<evidence type="ECO:0000256" key="1">
    <source>
        <dbReference type="SAM" id="Phobius"/>
    </source>
</evidence>
<dbReference type="InterPro" id="IPR011726">
    <property type="entry name" value="KdpF"/>
</dbReference>
<protein>
    <submittedName>
        <fullName evidence="2">K+-transporting ATPase</fullName>
    </submittedName>
</protein>
<dbReference type="GO" id="GO:0008556">
    <property type="term" value="F:P-type potassium transmembrane transporter activity"/>
    <property type="evidence" value="ECO:0007669"/>
    <property type="project" value="InterPro"/>
</dbReference>
<reference evidence="2 3" key="1">
    <citation type="submission" date="2018-03" db="EMBL/GenBank/DDBJ databases">
        <title>The ancient ancestry and fast evolution of plastids.</title>
        <authorList>
            <person name="Moore K.R."/>
            <person name="Magnabosco C."/>
            <person name="Momper L."/>
            <person name="Gold D.A."/>
            <person name="Bosak T."/>
            <person name="Fournier G.P."/>
        </authorList>
    </citation>
    <scope>NUCLEOTIDE SEQUENCE [LARGE SCALE GENOMIC DNA]</scope>
    <source>
        <strain evidence="2 3">CCALA 037</strain>
    </source>
</reference>
<dbReference type="Proteomes" id="UP000238937">
    <property type="component" value="Unassembled WGS sequence"/>
</dbReference>
<dbReference type="RefSeq" id="WP_106312571.1">
    <property type="nucleotide sequence ID" value="NZ_PVWO01000635.1"/>
</dbReference>
<proteinExistence type="predicted"/>
<dbReference type="Pfam" id="PF09604">
    <property type="entry name" value="Potass_KdpF"/>
    <property type="match status" value="1"/>
</dbReference>
<evidence type="ECO:0000313" key="2">
    <source>
        <dbReference type="EMBL" id="PSB41315.1"/>
    </source>
</evidence>